<accession>A0AAD6SK98</accession>
<keyword evidence="2" id="KW-1185">Reference proteome</keyword>
<gene>
    <name evidence="1" type="ORF">C8F04DRAFT_1265539</name>
</gene>
<comment type="caution">
    <text evidence="1">The sequence shown here is derived from an EMBL/GenBank/DDBJ whole genome shotgun (WGS) entry which is preliminary data.</text>
</comment>
<dbReference type="EMBL" id="JARJCM010000108">
    <property type="protein sequence ID" value="KAJ7028787.1"/>
    <property type="molecule type" value="Genomic_DNA"/>
</dbReference>
<organism evidence="1 2">
    <name type="scientific">Mycena alexandri</name>
    <dbReference type="NCBI Taxonomy" id="1745969"/>
    <lineage>
        <taxon>Eukaryota</taxon>
        <taxon>Fungi</taxon>
        <taxon>Dikarya</taxon>
        <taxon>Basidiomycota</taxon>
        <taxon>Agaricomycotina</taxon>
        <taxon>Agaricomycetes</taxon>
        <taxon>Agaricomycetidae</taxon>
        <taxon>Agaricales</taxon>
        <taxon>Marasmiineae</taxon>
        <taxon>Mycenaceae</taxon>
        <taxon>Mycena</taxon>
    </lineage>
</organism>
<name>A0AAD6SK98_9AGAR</name>
<dbReference type="Proteomes" id="UP001218188">
    <property type="component" value="Unassembled WGS sequence"/>
</dbReference>
<reference evidence="1" key="1">
    <citation type="submission" date="2023-03" db="EMBL/GenBank/DDBJ databases">
        <title>Massive genome expansion in bonnet fungi (Mycena s.s.) driven by repeated elements and novel gene families across ecological guilds.</title>
        <authorList>
            <consortium name="Lawrence Berkeley National Laboratory"/>
            <person name="Harder C.B."/>
            <person name="Miyauchi S."/>
            <person name="Viragh M."/>
            <person name="Kuo A."/>
            <person name="Thoen E."/>
            <person name="Andreopoulos B."/>
            <person name="Lu D."/>
            <person name="Skrede I."/>
            <person name="Drula E."/>
            <person name="Henrissat B."/>
            <person name="Morin E."/>
            <person name="Kohler A."/>
            <person name="Barry K."/>
            <person name="LaButti K."/>
            <person name="Morin E."/>
            <person name="Salamov A."/>
            <person name="Lipzen A."/>
            <person name="Mereny Z."/>
            <person name="Hegedus B."/>
            <person name="Baldrian P."/>
            <person name="Stursova M."/>
            <person name="Weitz H."/>
            <person name="Taylor A."/>
            <person name="Grigoriev I.V."/>
            <person name="Nagy L.G."/>
            <person name="Martin F."/>
            <person name="Kauserud H."/>
        </authorList>
    </citation>
    <scope>NUCLEOTIDE SEQUENCE</scope>
    <source>
        <strain evidence="1">CBHHK200</strain>
    </source>
</reference>
<evidence type="ECO:0000313" key="1">
    <source>
        <dbReference type="EMBL" id="KAJ7028787.1"/>
    </source>
</evidence>
<evidence type="ECO:0000313" key="2">
    <source>
        <dbReference type="Proteomes" id="UP001218188"/>
    </source>
</evidence>
<dbReference type="AlphaFoldDB" id="A0AAD6SK98"/>
<protein>
    <submittedName>
        <fullName evidence="1">Uncharacterized protein</fullName>
    </submittedName>
</protein>
<sequence>MAPQIRCKPRYFPETGHEDTVVHDGLKDGRYFVVGVGHCGNGVFTDPKVADKQTDGFSGYKKRAAKHWAGVGGVEEIWSLFCNRFHWDGCHNDDRLPDGWNTPIPVVRGCPAPPAVPAPPAAPATDA</sequence>
<proteinExistence type="predicted"/>